<reference evidence="2 3" key="1">
    <citation type="submission" date="2024-09" db="EMBL/GenBank/DDBJ databases">
        <authorList>
            <person name="Sun Q."/>
            <person name="Mori K."/>
        </authorList>
    </citation>
    <scope>NUCLEOTIDE SEQUENCE [LARGE SCALE GENOMIC DNA]</scope>
    <source>
        <strain evidence="2 3">TBRC 4576</strain>
    </source>
</reference>
<dbReference type="EMBL" id="JBHLZY010000025">
    <property type="protein sequence ID" value="MFB9770365.1"/>
    <property type="molecule type" value="Genomic_DNA"/>
</dbReference>
<evidence type="ECO:0000313" key="2">
    <source>
        <dbReference type="EMBL" id="MFB9770365.1"/>
    </source>
</evidence>
<name>A0ABV5WX34_9LACO</name>
<proteinExistence type="predicted"/>
<comment type="caution">
    <text evidence="2">The sequence shown here is derived from an EMBL/GenBank/DDBJ whole genome shotgun (WGS) entry which is preliminary data.</text>
</comment>
<protein>
    <recommendedName>
        <fullName evidence="4">Integral membrane protein</fullName>
    </recommendedName>
</protein>
<feature type="transmembrane region" description="Helical" evidence="1">
    <location>
        <begin position="89"/>
        <end position="109"/>
    </location>
</feature>
<feature type="transmembrane region" description="Helical" evidence="1">
    <location>
        <begin position="62"/>
        <end position="83"/>
    </location>
</feature>
<keyword evidence="1" id="KW-1133">Transmembrane helix</keyword>
<sequence>MFWLPIFLSTLLIIWWGLTLGHPALSLDVALLFNVLNNSLWQNAPQPVQHVVHRSARDLNRIGLTAMVGCILLAVGTLLLIISFNGDPYQSSIITLLCAFDCYSFYGLFNRELQRYYAHRRYPQLKQAINYLMTAEPQTMTNPR</sequence>
<dbReference type="Proteomes" id="UP001589691">
    <property type="component" value="Unassembled WGS sequence"/>
</dbReference>
<gene>
    <name evidence="2" type="ORF">ACFFLI_10875</name>
</gene>
<accession>A0ABV5WX34</accession>
<keyword evidence="1" id="KW-0812">Transmembrane</keyword>
<evidence type="ECO:0008006" key="4">
    <source>
        <dbReference type="Google" id="ProtNLM"/>
    </source>
</evidence>
<keyword evidence="1" id="KW-0472">Membrane</keyword>
<evidence type="ECO:0000256" key="1">
    <source>
        <dbReference type="SAM" id="Phobius"/>
    </source>
</evidence>
<organism evidence="2 3">
    <name type="scientific">Lactiplantibacillus modestisalitolerans</name>
    <dbReference type="NCBI Taxonomy" id="1457219"/>
    <lineage>
        <taxon>Bacteria</taxon>
        <taxon>Bacillati</taxon>
        <taxon>Bacillota</taxon>
        <taxon>Bacilli</taxon>
        <taxon>Lactobacillales</taxon>
        <taxon>Lactobacillaceae</taxon>
        <taxon>Lactiplantibacillus</taxon>
    </lineage>
</organism>
<feature type="transmembrane region" description="Helical" evidence="1">
    <location>
        <begin position="6"/>
        <end position="33"/>
    </location>
</feature>
<dbReference type="RefSeq" id="WP_137642688.1">
    <property type="nucleotide sequence ID" value="NZ_BJEA01000010.1"/>
</dbReference>
<evidence type="ECO:0000313" key="3">
    <source>
        <dbReference type="Proteomes" id="UP001589691"/>
    </source>
</evidence>
<keyword evidence="3" id="KW-1185">Reference proteome</keyword>